<name>A0ACB5TGA4_CANBO</name>
<protein>
    <submittedName>
        <fullName evidence="1">Unnamed protein product</fullName>
    </submittedName>
</protein>
<sequence length="791" mass="90556">MAISALSKSGPLSSAQQQEQVPSNSERTANRKPKLQIYQDVPEGTEDNKKVLRENNPGEWAQLESIKTRKKENQIKPTSWIGQTLLQENPPNNKNETINRKAKIPVFEDSSLQFPVTHILHNLGKKSEKLDLNLNLLYPENGEEICVFELLAIARGKYHWNNQKRSLSDRQPENENNENKSQHNSNQSYNSDEIFKEDENDLELDAKKRHMESPKRQPLTLKQTESHTPDPITSTVTKTRISLNDTANFSKLNMSPTLTMYSKEAAKDVYNMINQSIKSQSDYEESYKTDYGLSDFATETITKSVCIKNDEEPKIKNIDKLRQFEVDDNFIEKDNTDNASTPYRKRENVLQTPRFARNLYSDGGSDRLSSVGPIGDDEELEDPESSPFLDAIDLNKSVEPISLDLSINTSKRESLMENTTKLINPFSLSLKAKVLQAHLPLLEHSTTFPNEKLDKLSLFRKMSRPGSAASNKVGDPKKIIELNGELHNIKQVLGEGGYGSVFLAESSAGKLKAFKIESPPNSWEYYILTQIEKRIGTVDKSFVHCHSLFTYSDESCLIMDYCNQGSILDLVNYAKERSDVIDESLILFITVELLKTVGKLHDIGIIHGDLKPDNCMLRFTQTETLPSKYVKSSLGSKHSGWETKGICLIDFGRAIDTTVLPADCKFTTSWETDEQDCPEIRENRPWTYECDYYGLASIIHTMLFGRYISVQQVGDKYKLKDPIKRYWQKELWENLFDILLNPNQYGRTLPITNILTRQRLKIEDWLQLNCYSVNLKRTILKYETLVNRIKR</sequence>
<proteinExistence type="predicted"/>
<evidence type="ECO:0000313" key="1">
    <source>
        <dbReference type="EMBL" id="GME87711.1"/>
    </source>
</evidence>
<dbReference type="Proteomes" id="UP001165101">
    <property type="component" value="Unassembled WGS sequence"/>
</dbReference>
<organism evidence="1 2">
    <name type="scientific">Candida boidinii</name>
    <name type="common">Yeast</name>
    <dbReference type="NCBI Taxonomy" id="5477"/>
    <lineage>
        <taxon>Eukaryota</taxon>
        <taxon>Fungi</taxon>
        <taxon>Dikarya</taxon>
        <taxon>Ascomycota</taxon>
        <taxon>Saccharomycotina</taxon>
        <taxon>Pichiomycetes</taxon>
        <taxon>Pichiales</taxon>
        <taxon>Pichiaceae</taxon>
        <taxon>Ogataea</taxon>
        <taxon>Ogataea/Candida clade</taxon>
    </lineage>
</organism>
<evidence type="ECO:0000313" key="2">
    <source>
        <dbReference type="Proteomes" id="UP001165101"/>
    </source>
</evidence>
<gene>
    <name evidence="1" type="ORF">Cboi01_000051800</name>
</gene>
<accession>A0ACB5TGA4</accession>
<dbReference type="EMBL" id="BSXV01000142">
    <property type="protein sequence ID" value="GME87711.1"/>
    <property type="molecule type" value="Genomic_DNA"/>
</dbReference>
<keyword evidence="2" id="KW-1185">Reference proteome</keyword>
<reference evidence="1" key="1">
    <citation type="submission" date="2023-04" db="EMBL/GenBank/DDBJ databases">
        <title>Candida boidinii NBRC 1967.</title>
        <authorList>
            <person name="Ichikawa N."/>
            <person name="Sato H."/>
            <person name="Tonouchi N."/>
        </authorList>
    </citation>
    <scope>NUCLEOTIDE SEQUENCE</scope>
    <source>
        <strain evidence="1">NBRC 1967</strain>
    </source>
</reference>
<comment type="caution">
    <text evidence="1">The sequence shown here is derived from an EMBL/GenBank/DDBJ whole genome shotgun (WGS) entry which is preliminary data.</text>
</comment>